<keyword evidence="2" id="KW-1185">Reference proteome</keyword>
<reference evidence="1 2" key="1">
    <citation type="submission" date="2020-11" db="EMBL/GenBank/DDBJ databases">
        <authorList>
            <person name="Wallbank WR R."/>
            <person name="Pardo Diaz C."/>
            <person name="Kozak K."/>
            <person name="Martin S."/>
            <person name="Jiggins C."/>
            <person name="Moest M."/>
            <person name="Warren A I."/>
            <person name="Generalovic N T."/>
            <person name="Byers J.R.P. K."/>
            <person name="Montejo-Kovacevich G."/>
            <person name="Yen C E."/>
        </authorList>
    </citation>
    <scope>NUCLEOTIDE SEQUENCE [LARGE SCALE GENOMIC DNA]</scope>
</reference>
<evidence type="ECO:0000313" key="2">
    <source>
        <dbReference type="Proteomes" id="UP000594454"/>
    </source>
</evidence>
<dbReference type="Proteomes" id="UP000594454">
    <property type="component" value="Chromosome 4"/>
</dbReference>
<dbReference type="InParanoid" id="A0A7R8UYC7"/>
<accession>A0A7R8UYC7</accession>
<proteinExistence type="predicted"/>
<dbReference type="EMBL" id="LR899012">
    <property type="protein sequence ID" value="CAD7089415.1"/>
    <property type="molecule type" value="Genomic_DNA"/>
</dbReference>
<gene>
    <name evidence="1" type="ORF">HERILL_LOCUS11969</name>
</gene>
<dbReference type="AlphaFoldDB" id="A0A7R8UYC7"/>
<protein>
    <submittedName>
        <fullName evidence="1">Uncharacterized protein</fullName>
    </submittedName>
</protein>
<dbReference type="OrthoDB" id="422540at2759"/>
<sequence length="91" mass="10661">MMKRWHKPLKAAILCHNTSEWIDLLPTVLLELRTRIKDDVGASVAELVYGMTFRYSGEFLITKEQVADPKICLEKFREHMRQVRLTPTAHH</sequence>
<dbReference type="PANTHER" id="PTHR38681:SF1">
    <property type="entry name" value="RETROVIRUS-RELATED POL POLYPROTEIN FROM TRANSPOSON 412-LIKE PROTEIN"/>
    <property type="match status" value="1"/>
</dbReference>
<evidence type="ECO:0000313" key="1">
    <source>
        <dbReference type="EMBL" id="CAD7089415.1"/>
    </source>
</evidence>
<name>A0A7R8UYC7_HERIL</name>
<organism evidence="1 2">
    <name type="scientific">Hermetia illucens</name>
    <name type="common">Black soldier fly</name>
    <dbReference type="NCBI Taxonomy" id="343691"/>
    <lineage>
        <taxon>Eukaryota</taxon>
        <taxon>Metazoa</taxon>
        <taxon>Ecdysozoa</taxon>
        <taxon>Arthropoda</taxon>
        <taxon>Hexapoda</taxon>
        <taxon>Insecta</taxon>
        <taxon>Pterygota</taxon>
        <taxon>Neoptera</taxon>
        <taxon>Endopterygota</taxon>
        <taxon>Diptera</taxon>
        <taxon>Brachycera</taxon>
        <taxon>Stratiomyomorpha</taxon>
        <taxon>Stratiomyidae</taxon>
        <taxon>Hermetiinae</taxon>
        <taxon>Hermetia</taxon>
    </lineage>
</organism>
<dbReference type="PANTHER" id="PTHR38681">
    <property type="entry name" value="RETROVIRUS-RELATED POL POLYPROTEIN FROM TRANSPOSON 412-LIKE PROTEIN-RELATED"/>
    <property type="match status" value="1"/>
</dbReference>